<dbReference type="RefSeq" id="WP_203584827.1">
    <property type="nucleotide sequence ID" value="NZ_JACOPV010000009.1"/>
</dbReference>
<evidence type="ECO:0000313" key="1">
    <source>
        <dbReference type="EMBL" id="MBM5458906.1"/>
    </source>
</evidence>
<evidence type="ECO:0000313" key="2">
    <source>
        <dbReference type="Proteomes" id="UP000745663"/>
    </source>
</evidence>
<proteinExistence type="predicted"/>
<sequence length="131" mass="13974">MATALILTDDASEAFNTQQILCDLFDKIRACNTVVGALKEMADSKPDLVIVLGLQGFSGQPLAAAAQVIADETPTVLMCAGLQVVGRREPARSVRVVPPLNLTNTFKAIHELGLAGIVKQTSLYKNRRPGD</sequence>
<organism evidence="1 2">
    <name type="scientific">Pseudomonas arcuscaelestis</name>
    <dbReference type="NCBI Taxonomy" id="2710591"/>
    <lineage>
        <taxon>Bacteria</taxon>
        <taxon>Pseudomonadati</taxon>
        <taxon>Pseudomonadota</taxon>
        <taxon>Gammaproteobacteria</taxon>
        <taxon>Pseudomonadales</taxon>
        <taxon>Pseudomonadaceae</taxon>
        <taxon>Pseudomonas</taxon>
    </lineage>
</organism>
<reference evidence="1 2" key="1">
    <citation type="submission" date="2020-08" db="EMBL/GenBank/DDBJ databases">
        <title>Description of novel Pseudomonas species.</title>
        <authorList>
            <person name="Duman M."/>
            <person name="Mulet M."/>
            <person name="Altun S."/>
            <person name="Saticioglu I.B."/>
            <person name="Lalucat J."/>
            <person name="Garcia-Valdes E."/>
        </authorList>
    </citation>
    <scope>NUCLEOTIDE SEQUENCE [LARGE SCALE GENOMIC DNA]</scope>
    <source>
        <strain evidence="1 2">P66</strain>
    </source>
</reference>
<dbReference type="EMBL" id="JACOPV010000009">
    <property type="protein sequence ID" value="MBM5458906.1"/>
    <property type="molecule type" value="Genomic_DNA"/>
</dbReference>
<accession>A0ABS2BZ60</accession>
<dbReference type="Proteomes" id="UP000745663">
    <property type="component" value="Unassembled WGS sequence"/>
</dbReference>
<evidence type="ECO:0008006" key="3">
    <source>
        <dbReference type="Google" id="ProtNLM"/>
    </source>
</evidence>
<comment type="caution">
    <text evidence="1">The sequence shown here is derived from an EMBL/GenBank/DDBJ whole genome shotgun (WGS) entry which is preliminary data.</text>
</comment>
<gene>
    <name evidence="1" type="ORF">H8F21_15170</name>
</gene>
<keyword evidence="2" id="KW-1185">Reference proteome</keyword>
<protein>
    <recommendedName>
        <fullName evidence="3">Response regulatory domain-containing protein</fullName>
    </recommendedName>
</protein>
<name>A0ABS2BZ60_9PSED</name>